<gene>
    <name evidence="2" type="ORF">HYG82_02750</name>
</gene>
<feature type="domain" description="DUF8112" evidence="1">
    <location>
        <begin position="35"/>
        <end position="131"/>
    </location>
</feature>
<evidence type="ECO:0000313" key="2">
    <source>
        <dbReference type="EMBL" id="QLG47836.1"/>
    </source>
</evidence>
<evidence type="ECO:0000259" key="1">
    <source>
        <dbReference type="Pfam" id="PF26417"/>
    </source>
</evidence>
<dbReference type="AlphaFoldDB" id="A0A7D5KBI0"/>
<name>A0A7D5KBI0_9EURY</name>
<dbReference type="RefSeq" id="WP_179259578.1">
    <property type="nucleotide sequence ID" value="NZ_CP058601.1"/>
</dbReference>
<keyword evidence="3" id="KW-1185">Reference proteome</keyword>
<protein>
    <recommendedName>
        <fullName evidence="1">DUF8112 domain-containing protein</fullName>
    </recommendedName>
</protein>
<dbReference type="InterPro" id="IPR058425">
    <property type="entry name" value="DUF8112"/>
</dbReference>
<dbReference type="EMBL" id="CP058601">
    <property type="protein sequence ID" value="QLG47836.1"/>
    <property type="molecule type" value="Genomic_DNA"/>
</dbReference>
<dbReference type="KEGG" id="haly:HYG82_02750"/>
<dbReference type="Proteomes" id="UP000509241">
    <property type="component" value="Chromosome"/>
</dbReference>
<dbReference type="GeneID" id="56032175"/>
<proteinExistence type="predicted"/>
<organism evidence="2 3">
    <name type="scientific">Natrinema halophilum</name>
    <dbReference type="NCBI Taxonomy" id="1699371"/>
    <lineage>
        <taxon>Archaea</taxon>
        <taxon>Methanobacteriati</taxon>
        <taxon>Methanobacteriota</taxon>
        <taxon>Stenosarchaea group</taxon>
        <taxon>Halobacteria</taxon>
        <taxon>Halobacteriales</taxon>
        <taxon>Natrialbaceae</taxon>
        <taxon>Natrinema</taxon>
    </lineage>
</organism>
<reference evidence="2 3" key="1">
    <citation type="submission" date="2020-07" db="EMBL/GenBank/DDBJ databases">
        <authorList>
            <person name="Cui H."/>
        </authorList>
    </citation>
    <scope>NUCLEOTIDE SEQUENCE [LARGE SCALE GENOMIC DNA]</scope>
    <source>
        <strain evidence="2 3">YPL8</strain>
    </source>
</reference>
<sequence>MTDSPLWLASVCDDALESPDGQPQTTSTGTHHPCLLEQQFEGARITAGETVPCYDCGGRLHEGRPISARACRYSDELTYTIAAVYCVGCAPTELTGTAHGRDDVILEADLGLAMAGQTHWTTLVDPTVVATA</sequence>
<evidence type="ECO:0000313" key="3">
    <source>
        <dbReference type="Proteomes" id="UP000509241"/>
    </source>
</evidence>
<dbReference type="OrthoDB" id="375075at2157"/>
<dbReference type="Pfam" id="PF26417">
    <property type="entry name" value="DUF8112"/>
    <property type="match status" value="1"/>
</dbReference>
<accession>A0A7D5KBI0</accession>